<comment type="caution">
    <text evidence="1">The sequence shown here is derived from an EMBL/GenBank/DDBJ whole genome shotgun (WGS) entry which is preliminary data.</text>
</comment>
<name>A0AAV2QUY1_MEGNR</name>
<dbReference type="AlphaFoldDB" id="A0AAV2QUY1"/>
<sequence>DSACDDGCQNSTPAVHGWAAAKSMQAAQTWLNFSPSTLGFMTISPSCLGNSLCQIVRNKPLSDSWPHALVGYHVYQSIAKTFELCLMDYINEATMGNCGHMFPNCNVK</sequence>
<reference evidence="1 2" key="1">
    <citation type="submission" date="2024-05" db="EMBL/GenBank/DDBJ databases">
        <authorList>
            <person name="Wallberg A."/>
        </authorList>
    </citation>
    <scope>NUCLEOTIDE SEQUENCE [LARGE SCALE GENOMIC DNA]</scope>
</reference>
<keyword evidence="2" id="KW-1185">Reference proteome</keyword>
<dbReference type="EMBL" id="CAXKWB010011607">
    <property type="protein sequence ID" value="CAL4102029.1"/>
    <property type="molecule type" value="Genomic_DNA"/>
</dbReference>
<evidence type="ECO:0000313" key="1">
    <source>
        <dbReference type="EMBL" id="CAL4102029.1"/>
    </source>
</evidence>
<dbReference type="Proteomes" id="UP001497623">
    <property type="component" value="Unassembled WGS sequence"/>
</dbReference>
<evidence type="ECO:0000313" key="2">
    <source>
        <dbReference type="Proteomes" id="UP001497623"/>
    </source>
</evidence>
<organism evidence="1 2">
    <name type="scientific">Meganyctiphanes norvegica</name>
    <name type="common">Northern krill</name>
    <name type="synonym">Thysanopoda norvegica</name>
    <dbReference type="NCBI Taxonomy" id="48144"/>
    <lineage>
        <taxon>Eukaryota</taxon>
        <taxon>Metazoa</taxon>
        <taxon>Ecdysozoa</taxon>
        <taxon>Arthropoda</taxon>
        <taxon>Crustacea</taxon>
        <taxon>Multicrustacea</taxon>
        <taxon>Malacostraca</taxon>
        <taxon>Eumalacostraca</taxon>
        <taxon>Eucarida</taxon>
        <taxon>Euphausiacea</taxon>
        <taxon>Euphausiidae</taxon>
        <taxon>Meganyctiphanes</taxon>
    </lineage>
</organism>
<accession>A0AAV2QUY1</accession>
<gene>
    <name evidence="1" type="ORF">MNOR_LOCUS17157</name>
</gene>
<protein>
    <submittedName>
        <fullName evidence="1">Uncharacterized protein</fullName>
    </submittedName>
</protein>
<feature type="non-terminal residue" evidence="1">
    <location>
        <position position="1"/>
    </location>
</feature>
<proteinExistence type="predicted"/>